<dbReference type="EC" id="1.3.1.9" evidence="9"/>
<dbReference type="InterPro" id="IPR002347">
    <property type="entry name" value="SDR_fam"/>
</dbReference>
<dbReference type="PIRSF" id="PIRSF000094">
    <property type="entry name" value="Enoyl-ACP_rdct"/>
    <property type="match status" value="1"/>
</dbReference>
<evidence type="ECO:0000313" key="14">
    <source>
        <dbReference type="Proteomes" id="UP000325155"/>
    </source>
</evidence>
<evidence type="ECO:0000256" key="3">
    <source>
        <dbReference type="ARBA" id="ARBA00022516"/>
    </source>
</evidence>
<keyword evidence="4" id="KW-0276">Fatty acid metabolism</keyword>
<reference evidence="13 14" key="1">
    <citation type="submission" date="2019-08" db="EMBL/GenBank/DDBJ databases">
        <title>Highly reduced genomes of protist endosymbionts show evolutionary convergence.</title>
        <authorList>
            <person name="George E."/>
            <person name="Husnik F."/>
            <person name="Tashyreva D."/>
            <person name="Prokopchuk G."/>
            <person name="Horak A."/>
            <person name="Kwong W.K."/>
            <person name="Lukes J."/>
            <person name="Keeling P.J."/>
        </authorList>
    </citation>
    <scope>NUCLEOTIDE SEQUENCE [LARGE SCALE GENOMIC DNA]</scope>
    <source>
        <strain evidence="13">1605</strain>
    </source>
</reference>
<organism evidence="13 14">
    <name type="scientific">Candidatus Cytomitobacter indipagum</name>
    <dbReference type="NCBI Taxonomy" id="2601575"/>
    <lineage>
        <taxon>Bacteria</taxon>
        <taxon>Pseudomonadati</taxon>
        <taxon>Pseudomonadota</taxon>
        <taxon>Alphaproteobacteria</taxon>
        <taxon>Holosporales</taxon>
        <taxon>Holosporaceae</taxon>
        <taxon>Candidatus Cytomitobacter</taxon>
    </lineage>
</organism>
<dbReference type="SUPFAM" id="SSF51735">
    <property type="entry name" value="NAD(P)-binding Rossmann-fold domains"/>
    <property type="match status" value="1"/>
</dbReference>
<keyword evidence="3 9" id="KW-0444">Lipid biosynthesis</keyword>
<dbReference type="OrthoDB" id="9803628at2"/>
<feature type="binding site" evidence="12">
    <location>
        <position position="96"/>
    </location>
    <ligand>
        <name>NAD(+)</name>
        <dbReference type="ChEBI" id="CHEBI:57540"/>
    </ligand>
</feature>
<evidence type="ECO:0000256" key="2">
    <source>
        <dbReference type="ARBA" id="ARBA00009233"/>
    </source>
</evidence>
<dbReference type="PRINTS" id="PR00081">
    <property type="entry name" value="GDHRDH"/>
</dbReference>
<dbReference type="AlphaFoldDB" id="A0A5C0UGI6"/>
<evidence type="ECO:0000256" key="10">
    <source>
        <dbReference type="PIRSR" id="PIRSR000094-1"/>
    </source>
</evidence>
<sequence>MDECKSNLLKGKRGVIMGIANDRSIASGIAEAFINHGAEIGISYHPALESRAMKIAESTGASFAHSCDAEKEGEIASFFNKVGQKWDNIDFLIHSIAFADKTYMKDKYSDITKDAFAQALDISCYSFTEAAKECAPLMKNGGSMITLSYYGAQKFIPHYNVMGVAKAALEASVMYLANDFGVDNIRVNCISAGPIRTLASSAIRDFPELLSWHRTHSPIKSNTTIEEVGGTATYLVSELSKGVTGEIIYVDSGYHTIGVRSPENKAPKQ</sequence>
<dbReference type="Proteomes" id="UP000325155">
    <property type="component" value="Chromosome"/>
</dbReference>
<keyword evidence="6" id="KW-0443">Lipid metabolism</keyword>
<feature type="binding site" evidence="12">
    <location>
        <begin position="24"/>
        <end position="25"/>
    </location>
    <ligand>
        <name>NAD(+)</name>
        <dbReference type="ChEBI" id="CHEBI:57540"/>
    </ligand>
</feature>
<proteinExistence type="inferred from homology"/>
<feature type="binding site" evidence="12">
    <location>
        <position position="18"/>
    </location>
    <ligand>
        <name>NAD(+)</name>
        <dbReference type="ChEBI" id="CHEBI:57540"/>
    </ligand>
</feature>
<keyword evidence="14" id="KW-1185">Reference proteome</keyword>
<dbReference type="PANTHER" id="PTHR43159">
    <property type="entry name" value="ENOYL-[ACYL-CARRIER-PROTEIN] REDUCTASE"/>
    <property type="match status" value="1"/>
</dbReference>
<evidence type="ECO:0000256" key="5">
    <source>
        <dbReference type="ARBA" id="ARBA00023002"/>
    </source>
</evidence>
<name>A0A5C0UGI6_9PROT</name>
<feature type="active site" description="Proton acceptor" evidence="10">
    <location>
        <position position="159"/>
    </location>
</feature>
<protein>
    <recommendedName>
        <fullName evidence="9">Enoyl-[acyl-carrier-protein] reductase [NADH]</fullName>
        <ecNumber evidence="9">1.3.1.9</ecNumber>
    </recommendedName>
</protein>
<keyword evidence="5 9" id="KW-0560">Oxidoreductase</keyword>
<evidence type="ECO:0000256" key="6">
    <source>
        <dbReference type="ARBA" id="ARBA00023098"/>
    </source>
</evidence>
<comment type="catalytic activity">
    <reaction evidence="8 9">
        <text>a 2,3-saturated acyl-[ACP] + NAD(+) = a (2E)-enoyl-[ACP] + NADH + H(+)</text>
        <dbReference type="Rhea" id="RHEA:10240"/>
        <dbReference type="Rhea" id="RHEA-COMP:9925"/>
        <dbReference type="Rhea" id="RHEA-COMP:9926"/>
        <dbReference type="ChEBI" id="CHEBI:15378"/>
        <dbReference type="ChEBI" id="CHEBI:57540"/>
        <dbReference type="ChEBI" id="CHEBI:57945"/>
        <dbReference type="ChEBI" id="CHEBI:78784"/>
        <dbReference type="ChEBI" id="CHEBI:78785"/>
        <dbReference type="EC" id="1.3.1.9"/>
    </reaction>
</comment>
<accession>A0A5C0UGI6</accession>
<comment type="similarity">
    <text evidence="2 9">Belongs to the short-chain dehydrogenases/reductases (SDR) family. FabI subfamily.</text>
</comment>
<dbReference type="PANTHER" id="PTHR43159:SF2">
    <property type="entry name" value="ENOYL-[ACYL-CARRIER-PROTEIN] REDUCTASE [NADH], CHLOROPLASTIC"/>
    <property type="match status" value="1"/>
</dbReference>
<feature type="binding site" evidence="12">
    <location>
        <position position="166"/>
    </location>
    <ligand>
        <name>NAD(+)</name>
        <dbReference type="ChEBI" id="CHEBI:57540"/>
    </ligand>
</feature>
<dbReference type="KEGG" id="cip:FZC35_02035"/>
<dbReference type="EMBL" id="CP043315">
    <property type="protein sequence ID" value="QEK38144.1"/>
    <property type="molecule type" value="Genomic_DNA"/>
</dbReference>
<dbReference type="Pfam" id="PF13561">
    <property type="entry name" value="adh_short_C2"/>
    <property type="match status" value="1"/>
</dbReference>
<evidence type="ECO:0000256" key="12">
    <source>
        <dbReference type="PIRSR" id="PIRSR000094-3"/>
    </source>
</evidence>
<evidence type="ECO:0000256" key="7">
    <source>
        <dbReference type="ARBA" id="ARBA00023160"/>
    </source>
</evidence>
<dbReference type="Gene3D" id="1.10.8.400">
    <property type="entry name" value="Enoyl acyl carrier protein reductase"/>
    <property type="match status" value="1"/>
</dbReference>
<dbReference type="RefSeq" id="WP_148980991.1">
    <property type="nucleotide sequence ID" value="NZ_CP043315.1"/>
</dbReference>
<dbReference type="GO" id="GO:0004318">
    <property type="term" value="F:enoyl-[acyl-carrier-protein] reductase (NADH) activity"/>
    <property type="evidence" value="ECO:0007669"/>
    <property type="project" value="UniProtKB-EC"/>
</dbReference>
<keyword evidence="7 9" id="KW-0275">Fatty acid biosynthesis</keyword>
<feature type="binding site" evidence="11">
    <location>
        <position position="99"/>
    </location>
    <ligand>
        <name>substrate</name>
    </ligand>
</feature>
<evidence type="ECO:0000313" key="13">
    <source>
        <dbReference type="EMBL" id="QEK38144.1"/>
    </source>
</evidence>
<gene>
    <name evidence="13" type="ORF">FZC35_02035</name>
</gene>
<dbReference type="InterPro" id="IPR036291">
    <property type="entry name" value="NAD(P)-bd_dom_sf"/>
</dbReference>
<evidence type="ECO:0000256" key="9">
    <source>
        <dbReference type="PIRNR" id="PIRNR000094"/>
    </source>
</evidence>
<dbReference type="InterPro" id="IPR014358">
    <property type="entry name" value="Enoyl-ACP_Rdtase_NADH"/>
</dbReference>
<evidence type="ECO:0000256" key="4">
    <source>
        <dbReference type="ARBA" id="ARBA00022832"/>
    </source>
</evidence>
<feature type="binding site" evidence="12">
    <location>
        <begin position="195"/>
        <end position="199"/>
    </location>
    <ligand>
        <name>NAD(+)</name>
        <dbReference type="ChEBI" id="CHEBI:57540"/>
    </ligand>
</feature>
<evidence type="ECO:0000256" key="8">
    <source>
        <dbReference type="ARBA" id="ARBA00048572"/>
    </source>
</evidence>
<evidence type="ECO:0000256" key="1">
    <source>
        <dbReference type="ARBA" id="ARBA00005194"/>
    </source>
</evidence>
<dbReference type="Gene3D" id="3.40.50.720">
    <property type="entry name" value="NAD(P)-binding Rossmann-like Domain"/>
    <property type="match status" value="1"/>
</dbReference>
<dbReference type="GO" id="GO:0006633">
    <property type="term" value="P:fatty acid biosynthetic process"/>
    <property type="evidence" value="ECO:0007669"/>
    <property type="project" value="UniProtKB-UniPathway"/>
</dbReference>
<dbReference type="UniPathway" id="UPA00094"/>
<dbReference type="CDD" id="cd05372">
    <property type="entry name" value="ENR_SDR"/>
    <property type="match status" value="1"/>
</dbReference>
<evidence type="ECO:0000256" key="11">
    <source>
        <dbReference type="PIRSR" id="PIRSR000094-2"/>
    </source>
</evidence>
<feature type="active site" description="Proton acceptor" evidence="10">
    <location>
        <position position="149"/>
    </location>
</feature>
<keyword evidence="9 12" id="KW-0520">NAD</keyword>
<comment type="pathway">
    <text evidence="1">Lipid metabolism; fatty acid biosynthesis.</text>
</comment>